<keyword evidence="6 17" id="KW-0436">Ligase</keyword>
<evidence type="ECO:0000256" key="4">
    <source>
        <dbReference type="ARBA" id="ARBA00009427"/>
    </source>
</evidence>
<comment type="similarity">
    <text evidence="17">In the C-terminal section; belongs to the cytidylate kinase family. Type 1 subfamily.</text>
</comment>
<dbReference type="InterPro" id="IPR011994">
    <property type="entry name" value="Cytidylate_kinase_dom"/>
</dbReference>
<dbReference type="EMBL" id="JAMZMM010000235">
    <property type="protein sequence ID" value="MCP2730733.1"/>
    <property type="molecule type" value="Genomic_DNA"/>
</dbReference>
<evidence type="ECO:0000256" key="12">
    <source>
        <dbReference type="ARBA" id="ARBA00023268"/>
    </source>
</evidence>
<evidence type="ECO:0000256" key="5">
    <source>
        <dbReference type="ARBA" id="ARBA00022490"/>
    </source>
</evidence>
<feature type="binding site" evidence="17">
    <location>
        <position position="60"/>
    </location>
    <ligand>
        <name>beta-alanine</name>
        <dbReference type="ChEBI" id="CHEBI:57966"/>
    </ligand>
</feature>
<dbReference type="HAMAP" id="MF_01349">
    <property type="entry name" value="PanCY"/>
    <property type="match status" value="1"/>
</dbReference>
<evidence type="ECO:0000256" key="14">
    <source>
        <dbReference type="ARBA" id="ARBA00048258"/>
    </source>
</evidence>
<dbReference type="InterPro" id="IPR027417">
    <property type="entry name" value="P-loop_NTPase"/>
</dbReference>
<dbReference type="Proteomes" id="UP001204953">
    <property type="component" value="Unassembled WGS sequence"/>
</dbReference>
<dbReference type="EC" id="2.7.4.25" evidence="17"/>
<evidence type="ECO:0000256" key="10">
    <source>
        <dbReference type="ARBA" id="ARBA00022777"/>
    </source>
</evidence>
<keyword evidence="12 17" id="KW-0511">Multifunctional enzyme</keyword>
<dbReference type="HAMAP" id="MF_00158">
    <property type="entry name" value="PanC"/>
    <property type="match status" value="1"/>
</dbReference>
<comment type="pathway">
    <text evidence="2 17">Cofactor biosynthesis; (R)-pantothenate biosynthesis; (R)-pantothenate from (R)-pantoate and beta-alanine: step 1/1.</text>
</comment>
<dbReference type="InterPro" id="IPR014729">
    <property type="entry name" value="Rossmann-like_a/b/a_fold"/>
</dbReference>
<dbReference type="HAMAP" id="MF_00238">
    <property type="entry name" value="Cytidyl_kinase_type1"/>
    <property type="match status" value="1"/>
</dbReference>
<dbReference type="EC" id="6.3.2.1" evidence="17"/>
<dbReference type="RefSeq" id="WP_254013493.1">
    <property type="nucleotide sequence ID" value="NZ_JAMZMM010000235.1"/>
</dbReference>
<evidence type="ECO:0000313" key="20">
    <source>
        <dbReference type="Proteomes" id="UP001204953"/>
    </source>
</evidence>
<keyword evidence="7 17" id="KW-0566">Pantothenate biosynthesis</keyword>
<evidence type="ECO:0000256" key="13">
    <source>
        <dbReference type="ARBA" id="ARBA00047615"/>
    </source>
</evidence>
<dbReference type="Pfam" id="PF02224">
    <property type="entry name" value="Cytidylate_kin"/>
    <property type="match status" value="1"/>
</dbReference>
<feature type="binding site" evidence="17">
    <location>
        <position position="161"/>
    </location>
    <ligand>
        <name>(R)-pantoate</name>
        <dbReference type="ChEBI" id="CHEBI:15980"/>
    </ligand>
</feature>
<protein>
    <recommendedName>
        <fullName evidence="17">Bifunctional pantoate ligase/cytidylate kinase</fullName>
    </recommendedName>
    <domain>
        <recommendedName>
            <fullName evidence="17">Pantothenate synthetase</fullName>
            <shortName evidence="17">PS</shortName>
            <ecNumber evidence="17">6.3.2.1</ecNumber>
        </recommendedName>
        <alternativeName>
            <fullName evidence="17">Pantoate--beta-alanine ligase</fullName>
        </alternativeName>
        <alternativeName>
            <fullName evidence="17">Pantoate-activating enzyme</fullName>
        </alternativeName>
    </domain>
    <domain>
        <recommendedName>
            <fullName evidence="17">Cytidylate kinase</fullName>
            <shortName evidence="17">CK</shortName>
            <ecNumber evidence="17">2.7.4.25</ecNumber>
        </recommendedName>
        <alternativeName>
            <fullName evidence="17">Cytidine monophosphate kinase</fullName>
            <shortName evidence="17">CMP kinase</shortName>
        </alternativeName>
    </domain>
</protein>
<comment type="catalytic activity">
    <reaction evidence="15 17">
        <text>CMP + ATP = CDP + ADP</text>
        <dbReference type="Rhea" id="RHEA:11600"/>
        <dbReference type="ChEBI" id="CHEBI:30616"/>
        <dbReference type="ChEBI" id="CHEBI:58069"/>
        <dbReference type="ChEBI" id="CHEBI:60377"/>
        <dbReference type="ChEBI" id="CHEBI:456216"/>
        <dbReference type="EC" id="2.7.4.25"/>
    </reaction>
</comment>
<dbReference type="GO" id="GO:0015949">
    <property type="term" value="P:nucleobase-containing small molecule interconversion"/>
    <property type="evidence" value="ECO:0007669"/>
    <property type="project" value="TreeGrafter"/>
</dbReference>
<keyword evidence="5 17" id="KW-0963">Cytoplasm</keyword>
<comment type="subcellular location">
    <subcellularLocation>
        <location evidence="1 17">Cytoplasm</location>
    </subcellularLocation>
</comment>
<dbReference type="GO" id="GO:0005829">
    <property type="term" value="C:cytosol"/>
    <property type="evidence" value="ECO:0007669"/>
    <property type="project" value="TreeGrafter"/>
</dbReference>
<dbReference type="CDD" id="cd02020">
    <property type="entry name" value="CMPK"/>
    <property type="match status" value="1"/>
</dbReference>
<evidence type="ECO:0000313" key="19">
    <source>
        <dbReference type="EMBL" id="MCP2730733.1"/>
    </source>
</evidence>
<comment type="similarity">
    <text evidence="4">Belongs to the cytidylate kinase family. Type 1 subfamily.</text>
</comment>
<comment type="caution">
    <text evidence="19">The sequence shown here is derived from an EMBL/GenBank/DDBJ whole genome shotgun (WGS) entry which is preliminary data.</text>
</comment>
<keyword evidence="9 17" id="KW-0547">Nucleotide-binding</keyword>
<evidence type="ECO:0000256" key="16">
    <source>
        <dbReference type="ARBA" id="ARBA00055042"/>
    </source>
</evidence>
<dbReference type="FunFam" id="3.40.50.620:FF:000114">
    <property type="entry name" value="Pantothenate synthetase"/>
    <property type="match status" value="1"/>
</dbReference>
<evidence type="ECO:0000256" key="17">
    <source>
        <dbReference type="HAMAP-Rule" id="MF_01349"/>
    </source>
</evidence>
<dbReference type="SUPFAM" id="SSF52374">
    <property type="entry name" value="Nucleotidylyl transferase"/>
    <property type="match status" value="1"/>
</dbReference>
<evidence type="ECO:0000256" key="1">
    <source>
        <dbReference type="ARBA" id="ARBA00004496"/>
    </source>
</evidence>
<dbReference type="GO" id="GO:0005524">
    <property type="term" value="F:ATP binding"/>
    <property type="evidence" value="ECO:0007669"/>
    <property type="project" value="UniProtKB-UniRule"/>
</dbReference>
<evidence type="ECO:0000259" key="18">
    <source>
        <dbReference type="Pfam" id="PF02224"/>
    </source>
</evidence>
<comment type="similarity">
    <text evidence="3">Belongs to the pantothenate synthetase family.</text>
</comment>
<organism evidence="19 20">
    <name type="scientific">Limnofasciculus baicalensis BBK-W-15</name>
    <dbReference type="NCBI Taxonomy" id="2699891"/>
    <lineage>
        <taxon>Bacteria</taxon>
        <taxon>Bacillati</taxon>
        <taxon>Cyanobacteriota</taxon>
        <taxon>Cyanophyceae</taxon>
        <taxon>Coleofasciculales</taxon>
        <taxon>Coleofasciculaceae</taxon>
        <taxon>Limnofasciculus</taxon>
        <taxon>Limnofasciculus baicalensis</taxon>
    </lineage>
</organism>
<keyword evidence="20" id="KW-1185">Reference proteome</keyword>
<evidence type="ECO:0000256" key="11">
    <source>
        <dbReference type="ARBA" id="ARBA00022840"/>
    </source>
</evidence>
<dbReference type="Pfam" id="PF02569">
    <property type="entry name" value="Pantoate_ligase"/>
    <property type="match status" value="1"/>
</dbReference>
<dbReference type="Gene3D" id="3.40.50.300">
    <property type="entry name" value="P-loop containing nucleotide triphosphate hydrolases"/>
    <property type="match status" value="1"/>
</dbReference>
<dbReference type="InterPro" id="IPR042176">
    <property type="entry name" value="Pantoate_ligase_C"/>
</dbReference>
<dbReference type="GO" id="GO:0006220">
    <property type="term" value="P:pyrimidine nucleotide metabolic process"/>
    <property type="evidence" value="ECO:0007669"/>
    <property type="project" value="UniProtKB-UniRule"/>
</dbReference>
<evidence type="ECO:0000256" key="3">
    <source>
        <dbReference type="ARBA" id="ARBA00009256"/>
    </source>
</evidence>
<dbReference type="GO" id="GO:0004592">
    <property type="term" value="F:pantoate-beta-alanine ligase activity"/>
    <property type="evidence" value="ECO:0007669"/>
    <property type="project" value="UniProtKB-UniRule"/>
</dbReference>
<dbReference type="SUPFAM" id="SSF52540">
    <property type="entry name" value="P-loop containing nucleoside triphosphate hydrolases"/>
    <property type="match status" value="1"/>
</dbReference>
<dbReference type="AlphaFoldDB" id="A0AAE3GVN4"/>
<feature type="domain" description="Cytidylate kinase" evidence="18">
    <location>
        <begin position="301"/>
        <end position="516"/>
    </location>
</feature>
<comment type="function">
    <text evidence="16 17">Catalyzes the condensation of pantoate with beta-alanine in an ATP-dependent reaction via a pantoyl-adenylate intermediate.</text>
</comment>
<feature type="binding site" evidence="17">
    <location>
        <position position="184"/>
    </location>
    <ligand>
        <name>ATP</name>
        <dbReference type="ChEBI" id="CHEBI:30616"/>
    </ligand>
</feature>
<dbReference type="GO" id="GO:0015940">
    <property type="term" value="P:pantothenate biosynthetic process"/>
    <property type="evidence" value="ECO:0007669"/>
    <property type="project" value="UniProtKB-UniRule"/>
</dbReference>
<feature type="region of interest" description="Pantoate--beta-alanine ligase" evidence="17">
    <location>
        <begin position="1"/>
        <end position="292"/>
    </location>
</feature>
<name>A0AAE3GVN4_9CYAN</name>
<sequence>MRLFTTIAGLRCYLERHRSGKDVGLVPTMGALHPGHLSLIERARQENAIVIVSIFVNPLQFAPTEDFQRYPRQLEEDRKLCEEVGVDAIFAPTAIELYGKSPLNSDSGIQFTQVVPPGAMTSVLCGASRPGHFQGVATIVTKLLNLVQPERAYFGQKDAQQLAIIRRLVDDLNLPVTIVPCPIVRLESGLAWSSRNKYLTEVQKDRASIIYSALKEAQKVFQAGNRDAVGWRCHSTVIIEAVKSKLIKASDIEVEYIELVHPTTLAPLEQVEQDGLLAIAVRFGTTRLIDNMVLQNRQPIVAIDGPAGAGKSTVTRRVAQELGLIYLDTGAMYRALTWRVMSANIDIDDEPAIAEIVSQSEISLVESNDGVQVWIDEEEVTKEIRSLEVTANVSAIAALATVRRELVKQQQRWGAKGGIVAEGRDIGTFVFPDAELKIFLTASVEERARRRWQDIKEQKQGDMSLEQLEKDIQQRDLRDSTRAIAPLRKAGDAIEIKTDGMSISEVTERIVNLYHQKGFS</sequence>
<feature type="binding site" evidence="17">
    <location>
        <position position="60"/>
    </location>
    <ligand>
        <name>(R)-pantoate</name>
        <dbReference type="ChEBI" id="CHEBI:15980"/>
    </ligand>
</feature>
<dbReference type="InterPro" id="IPR003721">
    <property type="entry name" value="Pantoate_ligase"/>
</dbReference>
<keyword evidence="8 17" id="KW-0808">Transferase</keyword>
<dbReference type="Gene3D" id="3.30.1300.10">
    <property type="entry name" value="Pantoate-beta-alanine ligase, C-terminal domain"/>
    <property type="match status" value="1"/>
</dbReference>
<feature type="binding site" evidence="17">
    <location>
        <begin position="192"/>
        <end position="195"/>
    </location>
    <ligand>
        <name>ATP</name>
        <dbReference type="ChEBI" id="CHEBI:30616"/>
    </ligand>
</feature>
<dbReference type="NCBIfam" id="TIGR00018">
    <property type="entry name" value="panC"/>
    <property type="match status" value="1"/>
</dbReference>
<evidence type="ECO:0000256" key="8">
    <source>
        <dbReference type="ARBA" id="ARBA00022679"/>
    </source>
</evidence>
<accession>A0AAE3GVN4</accession>
<dbReference type="Gene3D" id="3.40.50.620">
    <property type="entry name" value="HUPs"/>
    <property type="match status" value="1"/>
</dbReference>
<proteinExistence type="inferred from homology"/>
<dbReference type="InterPro" id="IPR024894">
    <property type="entry name" value="Pantoate_ligase/cytidylate_kin"/>
</dbReference>
<dbReference type="PANTHER" id="PTHR21299">
    <property type="entry name" value="CYTIDYLATE KINASE/PANTOATE-BETA-ALANINE LIGASE"/>
    <property type="match status" value="1"/>
</dbReference>
<dbReference type="GO" id="GO:0036431">
    <property type="term" value="F:dCMP kinase activity"/>
    <property type="evidence" value="ECO:0007669"/>
    <property type="project" value="InterPro"/>
</dbReference>
<evidence type="ECO:0000256" key="6">
    <source>
        <dbReference type="ARBA" id="ARBA00022598"/>
    </source>
</evidence>
<keyword evidence="10 17" id="KW-0418">Kinase</keyword>
<dbReference type="InterPro" id="IPR003136">
    <property type="entry name" value="Cytidylate_kin"/>
</dbReference>
<evidence type="ECO:0000256" key="7">
    <source>
        <dbReference type="ARBA" id="ARBA00022655"/>
    </source>
</evidence>
<comment type="catalytic activity">
    <reaction evidence="14 17">
        <text>(R)-pantoate + beta-alanine + ATP = (R)-pantothenate + AMP + diphosphate + H(+)</text>
        <dbReference type="Rhea" id="RHEA:10912"/>
        <dbReference type="ChEBI" id="CHEBI:15378"/>
        <dbReference type="ChEBI" id="CHEBI:15980"/>
        <dbReference type="ChEBI" id="CHEBI:29032"/>
        <dbReference type="ChEBI" id="CHEBI:30616"/>
        <dbReference type="ChEBI" id="CHEBI:33019"/>
        <dbReference type="ChEBI" id="CHEBI:57966"/>
        <dbReference type="ChEBI" id="CHEBI:456215"/>
        <dbReference type="EC" id="6.3.2.1"/>
    </reaction>
</comment>
<feature type="region of interest" description="Cytidylate kinase" evidence="17">
    <location>
        <begin position="293"/>
        <end position="520"/>
    </location>
</feature>
<reference evidence="19" key="1">
    <citation type="submission" date="2022-06" db="EMBL/GenBank/DDBJ databases">
        <title>New cyanobacteria of genus Symplocastrum in benthos of Lake Baikal.</title>
        <authorList>
            <person name="Sorokovikova E."/>
            <person name="Tikhonova I."/>
            <person name="Krasnopeev A."/>
            <person name="Evseev P."/>
            <person name="Gladkikh A."/>
            <person name="Belykh O."/>
        </authorList>
    </citation>
    <scope>NUCLEOTIDE SEQUENCE</scope>
    <source>
        <strain evidence="19">BBK-W-15</strain>
    </source>
</reference>
<dbReference type="NCBIfam" id="NF010004">
    <property type="entry name" value="PRK13477.1"/>
    <property type="match status" value="1"/>
</dbReference>
<comment type="catalytic activity">
    <reaction evidence="13 17">
        <text>dCMP + ATP = dCDP + ADP</text>
        <dbReference type="Rhea" id="RHEA:25094"/>
        <dbReference type="ChEBI" id="CHEBI:30616"/>
        <dbReference type="ChEBI" id="CHEBI:57566"/>
        <dbReference type="ChEBI" id="CHEBI:58593"/>
        <dbReference type="ChEBI" id="CHEBI:456216"/>
        <dbReference type="EC" id="2.7.4.25"/>
    </reaction>
</comment>
<comment type="function">
    <text evidence="17">Catalyzes the transfer of a phosphate group from ATP to either CMP or dCMP to form CDP or dCDP and ADP, respectively.</text>
</comment>
<keyword evidence="11 17" id="KW-0067">ATP-binding</keyword>
<gene>
    <name evidence="17" type="primary">panC/cmk</name>
    <name evidence="19" type="ORF">NJ959_20090</name>
</gene>
<dbReference type="CDD" id="cd00560">
    <property type="entry name" value="PanC"/>
    <property type="match status" value="1"/>
</dbReference>
<evidence type="ECO:0000256" key="15">
    <source>
        <dbReference type="ARBA" id="ARBA00048478"/>
    </source>
</evidence>
<feature type="active site" description="Proton donor" evidence="17">
    <location>
        <position position="36"/>
    </location>
</feature>
<dbReference type="PANTHER" id="PTHR21299:SF2">
    <property type="entry name" value="CYTIDYLATE KINASE"/>
    <property type="match status" value="1"/>
</dbReference>
<dbReference type="NCBIfam" id="TIGR00017">
    <property type="entry name" value="cmk"/>
    <property type="match status" value="1"/>
</dbReference>
<feature type="binding site" evidence="17">
    <location>
        <begin position="155"/>
        <end position="158"/>
    </location>
    <ligand>
        <name>ATP</name>
        <dbReference type="ChEBI" id="CHEBI:30616"/>
    </ligand>
</feature>
<dbReference type="NCBIfam" id="TIGR00125">
    <property type="entry name" value="cyt_tran_rel"/>
    <property type="match status" value="1"/>
</dbReference>
<feature type="binding site" evidence="17">
    <location>
        <begin position="29"/>
        <end position="36"/>
    </location>
    <ligand>
        <name>ATP</name>
        <dbReference type="ChEBI" id="CHEBI:30616"/>
    </ligand>
</feature>
<dbReference type="InterPro" id="IPR004821">
    <property type="entry name" value="Cyt_trans-like"/>
</dbReference>
<evidence type="ECO:0000256" key="9">
    <source>
        <dbReference type="ARBA" id="ARBA00022741"/>
    </source>
</evidence>
<evidence type="ECO:0000256" key="2">
    <source>
        <dbReference type="ARBA" id="ARBA00004990"/>
    </source>
</evidence>
<comment type="similarity">
    <text evidence="17">In the N-terminal section; belongs to the pantothenate synthetase family.</text>
</comment>